<dbReference type="SFLD" id="SFLDG01129">
    <property type="entry name" value="C1.5:_HAD__Beta-PGM__Phosphata"/>
    <property type="match status" value="1"/>
</dbReference>
<dbReference type="Gene3D" id="1.10.150.240">
    <property type="entry name" value="Putative phosphatase, domain 2"/>
    <property type="match status" value="1"/>
</dbReference>
<comment type="caution">
    <text evidence="1">The sequence shown here is derived from an EMBL/GenBank/DDBJ whole genome shotgun (WGS) entry which is preliminary data.</text>
</comment>
<name>A0A318E9E1_9GAMM</name>
<keyword evidence="1" id="KW-0378">Hydrolase</keyword>
<dbReference type="InterPro" id="IPR044999">
    <property type="entry name" value="CbbY-like"/>
</dbReference>
<dbReference type="EMBL" id="QICN01000009">
    <property type="protein sequence ID" value="PXV65629.1"/>
    <property type="molecule type" value="Genomic_DNA"/>
</dbReference>
<dbReference type="GO" id="GO:0016787">
    <property type="term" value="F:hydrolase activity"/>
    <property type="evidence" value="ECO:0007669"/>
    <property type="project" value="UniProtKB-KW"/>
</dbReference>
<dbReference type="SFLD" id="SFLDS00003">
    <property type="entry name" value="Haloacid_Dehalogenase"/>
    <property type="match status" value="1"/>
</dbReference>
<reference evidence="1 2" key="1">
    <citation type="submission" date="2018-04" db="EMBL/GenBank/DDBJ databases">
        <title>Genomic Encyclopedia of Type Strains, Phase IV (KMG-IV): sequencing the most valuable type-strain genomes for metagenomic binning, comparative biology and taxonomic classification.</title>
        <authorList>
            <person name="Goeker M."/>
        </authorList>
    </citation>
    <scope>NUCLEOTIDE SEQUENCE [LARGE SCALE GENOMIC DNA]</scope>
    <source>
        <strain evidence="1 2">DSM 104150</strain>
    </source>
</reference>
<protein>
    <submittedName>
        <fullName evidence="1">HAD superfamily hydrolase (TIGR01509 family)</fullName>
    </submittedName>
</protein>
<keyword evidence="2" id="KW-1185">Reference proteome</keyword>
<dbReference type="InterPro" id="IPR036412">
    <property type="entry name" value="HAD-like_sf"/>
</dbReference>
<dbReference type="PRINTS" id="PR00413">
    <property type="entry name" value="HADHALOGNASE"/>
</dbReference>
<dbReference type="Proteomes" id="UP000248330">
    <property type="component" value="Unassembled WGS sequence"/>
</dbReference>
<accession>A0A318E9E1</accession>
<dbReference type="Pfam" id="PF00702">
    <property type="entry name" value="Hydrolase"/>
    <property type="match status" value="1"/>
</dbReference>
<gene>
    <name evidence="1" type="ORF">C8D93_1098</name>
</gene>
<dbReference type="SUPFAM" id="SSF56784">
    <property type="entry name" value="HAD-like"/>
    <property type="match status" value="1"/>
</dbReference>
<dbReference type="AlphaFoldDB" id="A0A318E9E1"/>
<dbReference type="InterPro" id="IPR006439">
    <property type="entry name" value="HAD-SF_hydro_IA"/>
</dbReference>
<evidence type="ECO:0000313" key="2">
    <source>
        <dbReference type="Proteomes" id="UP000248330"/>
    </source>
</evidence>
<proteinExistence type="predicted"/>
<dbReference type="SFLD" id="SFLDG01135">
    <property type="entry name" value="C1.5.6:_HAD__Beta-PGM__Phospha"/>
    <property type="match status" value="1"/>
</dbReference>
<dbReference type="Gene3D" id="3.40.50.1000">
    <property type="entry name" value="HAD superfamily/HAD-like"/>
    <property type="match status" value="1"/>
</dbReference>
<evidence type="ECO:0000313" key="1">
    <source>
        <dbReference type="EMBL" id="PXV65629.1"/>
    </source>
</evidence>
<dbReference type="InterPro" id="IPR023198">
    <property type="entry name" value="PGP-like_dom2"/>
</dbReference>
<dbReference type="PANTHER" id="PTHR42896:SF2">
    <property type="entry name" value="CBBY-LIKE PROTEIN"/>
    <property type="match status" value="1"/>
</dbReference>
<dbReference type="InterPro" id="IPR023214">
    <property type="entry name" value="HAD_sf"/>
</dbReference>
<dbReference type="OrthoDB" id="9782449at2"/>
<dbReference type="NCBIfam" id="TIGR01509">
    <property type="entry name" value="HAD-SF-IA-v3"/>
    <property type="match status" value="1"/>
</dbReference>
<dbReference type="SFLD" id="SFLDF00035">
    <property type="entry name" value="phosphoglycolate_phosphatase"/>
    <property type="match status" value="1"/>
</dbReference>
<sequence length="241" mass="25878">MTLRALIFDVDGTLAETEEAHRSAFNAAFVQAGLDWFWSVSLYTELLRVTGGKERIREYARRCVPEWLQLPDVDARIRALHARKTALYAAAVRAGAVQLRPGVRRLIDECHARRVRMAIATTTSEANVRELLDGCLGADPFDCIVAGDAVAAKKPAPDVYVAVLKRLDLSASACLAIEDSAAGLAAARGAGIATLVTPSAYTRDHDFNGALAVVPSLEPDIHFDVLARWHAGGTSPGAFPS</sequence>
<dbReference type="PANTHER" id="PTHR42896">
    <property type="entry name" value="XYLULOSE-1,5-BISPHOSPHATE (XUBP) PHOSPHATASE"/>
    <property type="match status" value="1"/>
</dbReference>
<organism evidence="1 2">
    <name type="scientific">Sinimarinibacterium flocculans</name>
    <dbReference type="NCBI Taxonomy" id="985250"/>
    <lineage>
        <taxon>Bacteria</taxon>
        <taxon>Pseudomonadati</taxon>
        <taxon>Pseudomonadota</taxon>
        <taxon>Gammaproteobacteria</taxon>
        <taxon>Nevskiales</taxon>
        <taxon>Nevskiaceae</taxon>
        <taxon>Sinimarinibacterium</taxon>
    </lineage>
</organism>